<organism evidence="1 2">
    <name type="scientific">Triticum urartu</name>
    <name type="common">Red wild einkorn</name>
    <name type="synonym">Crithodium urartu</name>
    <dbReference type="NCBI Taxonomy" id="4572"/>
    <lineage>
        <taxon>Eukaryota</taxon>
        <taxon>Viridiplantae</taxon>
        <taxon>Streptophyta</taxon>
        <taxon>Embryophyta</taxon>
        <taxon>Tracheophyta</taxon>
        <taxon>Spermatophyta</taxon>
        <taxon>Magnoliopsida</taxon>
        <taxon>Liliopsida</taxon>
        <taxon>Poales</taxon>
        <taxon>Poaceae</taxon>
        <taxon>BOP clade</taxon>
        <taxon>Pooideae</taxon>
        <taxon>Triticodae</taxon>
        <taxon>Triticeae</taxon>
        <taxon>Triticinae</taxon>
        <taxon>Triticum</taxon>
    </lineage>
</organism>
<name>A0A8R7PPC8_TRIUA</name>
<reference evidence="1" key="2">
    <citation type="submission" date="2018-03" db="EMBL/GenBank/DDBJ databases">
        <title>The Triticum urartu genome reveals the dynamic nature of wheat genome evolution.</title>
        <authorList>
            <person name="Ling H."/>
            <person name="Ma B."/>
            <person name="Shi X."/>
            <person name="Liu H."/>
            <person name="Dong L."/>
            <person name="Sun H."/>
            <person name="Cao Y."/>
            <person name="Gao Q."/>
            <person name="Zheng S."/>
            <person name="Li Y."/>
            <person name="Yu Y."/>
            <person name="Du H."/>
            <person name="Qi M."/>
            <person name="Li Y."/>
            <person name="Yu H."/>
            <person name="Cui Y."/>
            <person name="Wang N."/>
            <person name="Chen C."/>
            <person name="Wu H."/>
            <person name="Zhao Y."/>
            <person name="Zhang J."/>
            <person name="Li Y."/>
            <person name="Zhou W."/>
            <person name="Zhang B."/>
            <person name="Hu W."/>
            <person name="Eijk M."/>
            <person name="Tang J."/>
            <person name="Witsenboer H."/>
            <person name="Zhao S."/>
            <person name="Li Z."/>
            <person name="Zhang A."/>
            <person name="Wang D."/>
            <person name="Liang C."/>
        </authorList>
    </citation>
    <scope>NUCLEOTIDE SEQUENCE [LARGE SCALE GENOMIC DNA]</scope>
    <source>
        <strain evidence="1">cv. G1812</strain>
    </source>
</reference>
<dbReference type="AlphaFoldDB" id="A0A8R7PPC8"/>
<dbReference type="Proteomes" id="UP000015106">
    <property type="component" value="Chromosome 3"/>
</dbReference>
<evidence type="ECO:0000313" key="1">
    <source>
        <dbReference type="EnsemblPlants" id="TuG1812G0300000810.01.T02.cds256253"/>
    </source>
</evidence>
<evidence type="ECO:0000313" key="2">
    <source>
        <dbReference type="Proteomes" id="UP000015106"/>
    </source>
</evidence>
<keyword evidence="2" id="KW-1185">Reference proteome</keyword>
<dbReference type="Gramene" id="TuG1812G0300000810.01.T02">
    <property type="protein sequence ID" value="TuG1812G0300000810.01.T02.cds256253"/>
    <property type="gene ID" value="TuG1812G0300000810.01"/>
</dbReference>
<reference evidence="1" key="3">
    <citation type="submission" date="2022-06" db="UniProtKB">
        <authorList>
            <consortium name="EnsemblPlants"/>
        </authorList>
    </citation>
    <scope>IDENTIFICATION</scope>
</reference>
<accession>A0A8R7PPC8</accession>
<proteinExistence type="predicted"/>
<reference evidence="2" key="1">
    <citation type="journal article" date="2013" name="Nature">
        <title>Draft genome of the wheat A-genome progenitor Triticum urartu.</title>
        <authorList>
            <person name="Ling H.Q."/>
            <person name="Zhao S."/>
            <person name="Liu D."/>
            <person name="Wang J."/>
            <person name="Sun H."/>
            <person name="Zhang C."/>
            <person name="Fan H."/>
            <person name="Li D."/>
            <person name="Dong L."/>
            <person name="Tao Y."/>
            <person name="Gao C."/>
            <person name="Wu H."/>
            <person name="Li Y."/>
            <person name="Cui Y."/>
            <person name="Guo X."/>
            <person name="Zheng S."/>
            <person name="Wang B."/>
            <person name="Yu K."/>
            <person name="Liang Q."/>
            <person name="Yang W."/>
            <person name="Lou X."/>
            <person name="Chen J."/>
            <person name="Feng M."/>
            <person name="Jian J."/>
            <person name="Zhang X."/>
            <person name="Luo G."/>
            <person name="Jiang Y."/>
            <person name="Liu J."/>
            <person name="Wang Z."/>
            <person name="Sha Y."/>
            <person name="Zhang B."/>
            <person name="Wu H."/>
            <person name="Tang D."/>
            <person name="Shen Q."/>
            <person name="Xue P."/>
            <person name="Zou S."/>
            <person name="Wang X."/>
            <person name="Liu X."/>
            <person name="Wang F."/>
            <person name="Yang Y."/>
            <person name="An X."/>
            <person name="Dong Z."/>
            <person name="Zhang K."/>
            <person name="Zhang X."/>
            <person name="Luo M.C."/>
            <person name="Dvorak J."/>
            <person name="Tong Y."/>
            <person name="Wang J."/>
            <person name="Yang H."/>
            <person name="Li Z."/>
            <person name="Wang D."/>
            <person name="Zhang A."/>
            <person name="Wang J."/>
        </authorList>
    </citation>
    <scope>NUCLEOTIDE SEQUENCE</scope>
    <source>
        <strain evidence="2">cv. G1812</strain>
    </source>
</reference>
<sequence length="60" mass="7044">MGASRMLTTPGMYKVLKHTHGVACMPMMKKALVGLNRPCCYRYDQWRFYWACFNRLKPAL</sequence>
<dbReference type="EnsemblPlants" id="TuG1812G0300000810.01.T02">
    <property type="protein sequence ID" value="TuG1812G0300000810.01.T02.cds256253"/>
    <property type="gene ID" value="TuG1812G0300000810.01"/>
</dbReference>
<protein>
    <submittedName>
        <fullName evidence="1">Uncharacterized protein</fullName>
    </submittedName>
</protein>